<evidence type="ECO:0000256" key="1">
    <source>
        <dbReference type="SAM" id="MobiDB-lite"/>
    </source>
</evidence>
<dbReference type="EMBL" id="CAJNOQ010006674">
    <property type="protein sequence ID" value="CAF1143684.1"/>
    <property type="molecule type" value="Genomic_DNA"/>
</dbReference>
<reference evidence="2" key="1">
    <citation type="submission" date="2021-02" db="EMBL/GenBank/DDBJ databases">
        <authorList>
            <person name="Nowell W R."/>
        </authorList>
    </citation>
    <scope>NUCLEOTIDE SEQUENCE</scope>
</reference>
<protein>
    <submittedName>
        <fullName evidence="2">Uncharacterized protein</fullName>
    </submittedName>
</protein>
<comment type="caution">
    <text evidence="2">The sequence shown here is derived from an EMBL/GenBank/DDBJ whole genome shotgun (WGS) entry which is preliminary data.</text>
</comment>
<dbReference type="Proteomes" id="UP000681722">
    <property type="component" value="Unassembled WGS sequence"/>
</dbReference>
<organism evidence="2 4">
    <name type="scientific">Didymodactylos carnosus</name>
    <dbReference type="NCBI Taxonomy" id="1234261"/>
    <lineage>
        <taxon>Eukaryota</taxon>
        <taxon>Metazoa</taxon>
        <taxon>Spiralia</taxon>
        <taxon>Gnathifera</taxon>
        <taxon>Rotifera</taxon>
        <taxon>Eurotatoria</taxon>
        <taxon>Bdelloidea</taxon>
        <taxon>Philodinida</taxon>
        <taxon>Philodinidae</taxon>
        <taxon>Didymodactylos</taxon>
    </lineage>
</organism>
<dbReference type="Proteomes" id="UP000663829">
    <property type="component" value="Unassembled WGS sequence"/>
</dbReference>
<feature type="non-terminal residue" evidence="2">
    <location>
        <position position="51"/>
    </location>
</feature>
<name>A0A814S5T8_9BILA</name>
<keyword evidence="4" id="KW-1185">Reference proteome</keyword>
<feature type="compositionally biased region" description="Basic and acidic residues" evidence="1">
    <location>
        <begin position="9"/>
        <end position="21"/>
    </location>
</feature>
<gene>
    <name evidence="2" type="ORF">GPM918_LOCUS20818</name>
    <name evidence="3" type="ORF">SRO942_LOCUS20813</name>
</gene>
<dbReference type="AlphaFoldDB" id="A0A814S5T8"/>
<proteinExistence type="predicted"/>
<accession>A0A814S5T8</accession>
<evidence type="ECO:0000313" key="3">
    <source>
        <dbReference type="EMBL" id="CAF3907263.1"/>
    </source>
</evidence>
<evidence type="ECO:0000313" key="4">
    <source>
        <dbReference type="Proteomes" id="UP000663829"/>
    </source>
</evidence>
<sequence>MYYVGESSDYERGQEEHRENINKVNKGPAPTQLKSLLADHYAFGDNCNTDF</sequence>
<evidence type="ECO:0000313" key="2">
    <source>
        <dbReference type="EMBL" id="CAF1143684.1"/>
    </source>
</evidence>
<feature type="region of interest" description="Disordered" evidence="1">
    <location>
        <begin position="1"/>
        <end position="28"/>
    </location>
</feature>
<dbReference type="EMBL" id="CAJOBC010006673">
    <property type="protein sequence ID" value="CAF3907263.1"/>
    <property type="molecule type" value="Genomic_DNA"/>
</dbReference>